<evidence type="ECO:0000313" key="3">
    <source>
        <dbReference type="Proteomes" id="UP001498398"/>
    </source>
</evidence>
<gene>
    <name evidence="2" type="primary">RPS13_2</name>
    <name evidence="2" type="ORF">VKT23_014105</name>
</gene>
<sequence length="193" mass="22126">MDLATTPGSNATDLHGTLLRTRARAEEGGMQRDRLPPKPTVLYSRGQRNGRLFRPEPTVGIKFRMTYSPRHIYACFSLRKRFTFPRQEPWVVCTLPERVFPPLSSHTATLPCVVEDHPRGSRRRNYQTRSEESHSQIGVTLRDSHGMIRFVTGKKPLHILKSQATSSPSSPSRISFVYSCMPLFRDRTWPIHP</sequence>
<proteinExistence type="predicted"/>
<reference evidence="2 3" key="1">
    <citation type="submission" date="2024-01" db="EMBL/GenBank/DDBJ databases">
        <title>A draft genome for the cacao thread blight pathogen Marasmiellus scandens.</title>
        <authorList>
            <person name="Baruah I.K."/>
            <person name="Leung J."/>
            <person name="Bukari Y."/>
            <person name="Amoako-Attah I."/>
            <person name="Meinhardt L.W."/>
            <person name="Bailey B.A."/>
            <person name="Cohen S.P."/>
        </authorList>
    </citation>
    <scope>NUCLEOTIDE SEQUENCE [LARGE SCALE GENOMIC DNA]</scope>
    <source>
        <strain evidence="2 3">GH-19</strain>
    </source>
</reference>
<accession>A0ABR1J1B2</accession>
<comment type="caution">
    <text evidence="2">The sequence shown here is derived from an EMBL/GenBank/DDBJ whole genome shotgun (WGS) entry which is preliminary data.</text>
</comment>
<dbReference type="Proteomes" id="UP001498398">
    <property type="component" value="Unassembled WGS sequence"/>
</dbReference>
<organism evidence="2 3">
    <name type="scientific">Marasmiellus scandens</name>
    <dbReference type="NCBI Taxonomy" id="2682957"/>
    <lineage>
        <taxon>Eukaryota</taxon>
        <taxon>Fungi</taxon>
        <taxon>Dikarya</taxon>
        <taxon>Basidiomycota</taxon>
        <taxon>Agaricomycotina</taxon>
        <taxon>Agaricomycetes</taxon>
        <taxon>Agaricomycetidae</taxon>
        <taxon>Agaricales</taxon>
        <taxon>Marasmiineae</taxon>
        <taxon>Omphalotaceae</taxon>
        <taxon>Marasmiellus</taxon>
    </lineage>
</organism>
<dbReference type="EMBL" id="JBANRG010000041">
    <property type="protein sequence ID" value="KAK7447395.1"/>
    <property type="molecule type" value="Genomic_DNA"/>
</dbReference>
<name>A0ABR1J1B2_9AGAR</name>
<evidence type="ECO:0000313" key="2">
    <source>
        <dbReference type="EMBL" id="KAK7447395.1"/>
    </source>
</evidence>
<feature type="region of interest" description="Disordered" evidence="1">
    <location>
        <begin position="25"/>
        <end position="44"/>
    </location>
</feature>
<protein>
    <submittedName>
        <fullName evidence="2">Ribosomal 40S subunit protein S13</fullName>
    </submittedName>
</protein>
<evidence type="ECO:0000256" key="1">
    <source>
        <dbReference type="SAM" id="MobiDB-lite"/>
    </source>
</evidence>
<keyword evidence="3" id="KW-1185">Reference proteome</keyword>
<dbReference type="Gene3D" id="4.10.860.130">
    <property type="match status" value="1"/>
</dbReference>
<feature type="compositionally biased region" description="Basic and acidic residues" evidence="1">
    <location>
        <begin position="25"/>
        <end position="36"/>
    </location>
</feature>